<dbReference type="GO" id="GO:0043162">
    <property type="term" value="P:ubiquitin-dependent protein catabolic process via the multivesicular body sorting pathway"/>
    <property type="evidence" value="ECO:0007669"/>
    <property type="project" value="UniProtKB-ARBA"/>
</dbReference>
<dbReference type="AlphaFoldDB" id="A0A376B7L3"/>
<gene>
    <name evidence="9" type="ORF">SCODWIG_02382</name>
</gene>
<feature type="domain" description="UEV" evidence="8">
    <location>
        <begin position="10"/>
        <end position="183"/>
    </location>
</feature>
<evidence type="ECO:0000256" key="7">
    <source>
        <dbReference type="SAM" id="MobiDB-lite"/>
    </source>
</evidence>
<evidence type="ECO:0000256" key="6">
    <source>
        <dbReference type="ARBA" id="ARBA00023054"/>
    </source>
</evidence>
<keyword evidence="5" id="KW-0653">Protein transport</keyword>
<dbReference type="GO" id="GO:0000813">
    <property type="term" value="C:ESCRT I complex"/>
    <property type="evidence" value="ECO:0007669"/>
    <property type="project" value="TreeGrafter"/>
</dbReference>
<dbReference type="SUPFAM" id="SSF140111">
    <property type="entry name" value="Endosomal sorting complex assembly domain"/>
    <property type="match status" value="1"/>
</dbReference>
<evidence type="ECO:0000256" key="4">
    <source>
        <dbReference type="ARBA" id="ARBA00022753"/>
    </source>
</evidence>
<dbReference type="InterPro" id="IPR052070">
    <property type="entry name" value="ESCRT-I_UEV_domain"/>
</dbReference>
<sequence>MTDQLQVPYQVLDWLVKVIHPIYESPKSVFNDVVYALNQYQYILRPKTKVYTDVNGVSQLLLCLYGKIGVDNSIPIILWIPVNYLSNNGRDNDPWIVLDFDILPENYEIVNEHHGAEAISNKYVKGESGIINIPSLSHNSSVDIATTSPLPGTRLCNIISELLYIFKDSRAITNDMLSSISKKTPPLPIKGTATSNDTSTRNIMPSLNKPTLPPKQSLDHDKSYGPTTHTDDFNEYSPPAAVKVAPVPAIPQRPDKLTNFQSVKPNKEETQQPIQEIDYVGINTTDNDSSEKEHLLNTLQRIINNLGSNDKIRQETALNDKIAQVNSVIKGFEKVYDFQNSTLKKFNENIRSSNIELKQKMNLFHERQKILQQTCARVSQTPVKDLIEENDEHDSKMIHLVAKDRALEDAIYMLFKLFNALCEDGQHQSEDINDNISLESYLKKTRKLAREQFMVRYEIYSQNINNTDNS</sequence>
<dbReference type="PANTHER" id="PTHR23306:SF3">
    <property type="entry name" value="TUMOR SUPPRESSOR PROTEIN 101"/>
    <property type="match status" value="1"/>
</dbReference>
<evidence type="ECO:0000313" key="10">
    <source>
        <dbReference type="Proteomes" id="UP000262825"/>
    </source>
</evidence>
<evidence type="ECO:0000313" key="9">
    <source>
        <dbReference type="EMBL" id="SSD60621.1"/>
    </source>
</evidence>
<dbReference type="SUPFAM" id="SSF54495">
    <property type="entry name" value="UBC-like"/>
    <property type="match status" value="1"/>
</dbReference>
<name>A0A376B7L3_9ASCO</name>
<dbReference type="Pfam" id="PF09454">
    <property type="entry name" value="Vps23_core"/>
    <property type="match status" value="1"/>
</dbReference>
<dbReference type="GO" id="GO:0043130">
    <property type="term" value="F:ubiquitin binding"/>
    <property type="evidence" value="ECO:0007669"/>
    <property type="project" value="TreeGrafter"/>
</dbReference>
<evidence type="ECO:0000256" key="2">
    <source>
        <dbReference type="ARBA" id="ARBA00009594"/>
    </source>
</evidence>
<dbReference type="EMBL" id="UFAJ01000404">
    <property type="protein sequence ID" value="SSD60621.1"/>
    <property type="molecule type" value="Genomic_DNA"/>
</dbReference>
<dbReference type="PANTHER" id="PTHR23306">
    <property type="entry name" value="TUMOR SUSCEPTIBILITY GENE 101 PROTEIN-RELATED"/>
    <property type="match status" value="1"/>
</dbReference>
<dbReference type="Proteomes" id="UP000262825">
    <property type="component" value="Unassembled WGS sequence"/>
</dbReference>
<evidence type="ECO:0000256" key="5">
    <source>
        <dbReference type="ARBA" id="ARBA00022927"/>
    </source>
</evidence>
<organism evidence="9 10">
    <name type="scientific">Saccharomycodes ludwigii</name>
    <dbReference type="NCBI Taxonomy" id="36035"/>
    <lineage>
        <taxon>Eukaryota</taxon>
        <taxon>Fungi</taxon>
        <taxon>Dikarya</taxon>
        <taxon>Ascomycota</taxon>
        <taxon>Saccharomycotina</taxon>
        <taxon>Saccharomycetes</taxon>
        <taxon>Saccharomycodales</taxon>
        <taxon>Saccharomycodaceae</taxon>
        <taxon>Saccharomycodes</taxon>
    </lineage>
</organism>
<evidence type="ECO:0000256" key="3">
    <source>
        <dbReference type="ARBA" id="ARBA00022448"/>
    </source>
</evidence>
<dbReference type="GO" id="GO:0006886">
    <property type="term" value="P:intracellular protein transport"/>
    <property type="evidence" value="ECO:0007669"/>
    <property type="project" value="UniProtKB-ARBA"/>
</dbReference>
<accession>A0A376B7L3</accession>
<dbReference type="InterPro" id="IPR017916">
    <property type="entry name" value="SB_dom"/>
</dbReference>
<evidence type="ECO:0000256" key="1">
    <source>
        <dbReference type="ARBA" id="ARBA00004177"/>
    </source>
</evidence>
<comment type="subcellular location">
    <subcellularLocation>
        <location evidence="1">Endosome</location>
    </subcellularLocation>
</comment>
<dbReference type="InterPro" id="IPR008883">
    <property type="entry name" value="UEV_N"/>
</dbReference>
<dbReference type="Pfam" id="PF05743">
    <property type="entry name" value="UEV"/>
    <property type="match status" value="1"/>
</dbReference>
<dbReference type="InterPro" id="IPR016135">
    <property type="entry name" value="UBQ-conjugating_enzyme/RWD"/>
</dbReference>
<keyword evidence="6" id="KW-0175">Coiled coil</keyword>
<evidence type="ECO:0000259" key="8">
    <source>
        <dbReference type="PROSITE" id="PS51322"/>
    </source>
</evidence>
<keyword evidence="3" id="KW-0813">Transport</keyword>
<dbReference type="CDD" id="cd11685">
    <property type="entry name" value="UEV_TSG101-like"/>
    <property type="match status" value="1"/>
</dbReference>
<keyword evidence="10" id="KW-1185">Reference proteome</keyword>
<dbReference type="GO" id="GO:0072666">
    <property type="term" value="P:establishment of protein localization to vacuole"/>
    <property type="evidence" value="ECO:0007669"/>
    <property type="project" value="UniProtKB-ARBA"/>
</dbReference>
<dbReference type="VEuPathDB" id="FungiDB:SCODWIG_02382"/>
<dbReference type="PROSITE" id="PS51322">
    <property type="entry name" value="UEV"/>
    <property type="match status" value="1"/>
</dbReference>
<reference evidence="10" key="1">
    <citation type="submission" date="2018-06" db="EMBL/GenBank/DDBJ databases">
        <authorList>
            <person name="Guldener U."/>
        </authorList>
    </citation>
    <scope>NUCLEOTIDE SEQUENCE [LARGE SCALE GENOMIC DNA]</scope>
    <source>
        <strain evidence="10">UTAD17</strain>
    </source>
</reference>
<protein>
    <recommendedName>
        <fullName evidence="8">UEV domain-containing protein</fullName>
    </recommendedName>
</protein>
<dbReference type="Gene3D" id="3.10.110.10">
    <property type="entry name" value="Ubiquitin Conjugating Enzyme"/>
    <property type="match status" value="1"/>
</dbReference>
<feature type="compositionally biased region" description="Polar residues" evidence="7">
    <location>
        <begin position="192"/>
        <end position="209"/>
    </location>
</feature>
<dbReference type="Gene3D" id="6.10.140.820">
    <property type="match status" value="1"/>
</dbReference>
<dbReference type="InterPro" id="IPR037202">
    <property type="entry name" value="ESCRT_assembly_dom"/>
</dbReference>
<proteinExistence type="inferred from homology"/>
<feature type="region of interest" description="Disordered" evidence="7">
    <location>
        <begin position="179"/>
        <end position="233"/>
    </location>
</feature>
<keyword evidence="4" id="KW-0967">Endosome</keyword>
<comment type="similarity">
    <text evidence="2">Belongs to the ubiquitin-conjugating enzyme family. UEV subfamily.</text>
</comment>